<organism evidence="1">
    <name type="scientific">Tanacetum cinerariifolium</name>
    <name type="common">Dalmatian daisy</name>
    <name type="synonym">Chrysanthemum cinerariifolium</name>
    <dbReference type="NCBI Taxonomy" id="118510"/>
    <lineage>
        <taxon>Eukaryota</taxon>
        <taxon>Viridiplantae</taxon>
        <taxon>Streptophyta</taxon>
        <taxon>Embryophyta</taxon>
        <taxon>Tracheophyta</taxon>
        <taxon>Spermatophyta</taxon>
        <taxon>Magnoliopsida</taxon>
        <taxon>eudicotyledons</taxon>
        <taxon>Gunneridae</taxon>
        <taxon>Pentapetalae</taxon>
        <taxon>asterids</taxon>
        <taxon>campanulids</taxon>
        <taxon>Asterales</taxon>
        <taxon>Asteraceae</taxon>
        <taxon>Asteroideae</taxon>
        <taxon>Anthemideae</taxon>
        <taxon>Anthemidinae</taxon>
        <taxon>Tanacetum</taxon>
    </lineage>
</organism>
<gene>
    <name evidence="1" type="ORF">Tci_013334</name>
</gene>
<protein>
    <submittedName>
        <fullName evidence="1">Uncharacterized protein</fullName>
    </submittedName>
</protein>
<accession>A0A6L2JWK3</accession>
<sequence>MSDMEMGLDVADTLCFQLCRVGWRKTWRQFILALGLHTEEKMAETSFGAYWLGSERVIPDKGNLKDYWIKISFDRDFLGLAPFYVFIRDHVRRLCHMMIACSISGRGQTPEKYLFRHDEGRNSGARLSEGHFTGCLAAHFRLVSDQGLRGLSMVTDELSLIDLHELPDAATGSPRATKDAPAVDECAQANLAPVQAPQPSVPTPGTM</sequence>
<dbReference type="EMBL" id="BKCJ010001427">
    <property type="protein sequence ID" value="GEU41356.1"/>
    <property type="molecule type" value="Genomic_DNA"/>
</dbReference>
<proteinExistence type="predicted"/>
<evidence type="ECO:0000313" key="1">
    <source>
        <dbReference type="EMBL" id="GEU41356.1"/>
    </source>
</evidence>
<dbReference type="AlphaFoldDB" id="A0A6L2JWK3"/>
<comment type="caution">
    <text evidence="1">The sequence shown here is derived from an EMBL/GenBank/DDBJ whole genome shotgun (WGS) entry which is preliminary data.</text>
</comment>
<name>A0A6L2JWK3_TANCI</name>
<reference evidence="1" key="1">
    <citation type="journal article" date="2019" name="Sci. Rep.">
        <title>Draft genome of Tanacetum cinerariifolium, the natural source of mosquito coil.</title>
        <authorList>
            <person name="Yamashiro T."/>
            <person name="Shiraishi A."/>
            <person name="Satake H."/>
            <person name="Nakayama K."/>
        </authorList>
    </citation>
    <scope>NUCLEOTIDE SEQUENCE</scope>
</reference>